<dbReference type="InterPro" id="IPR036271">
    <property type="entry name" value="Tet_transcr_reg_TetR-rel_C_sf"/>
</dbReference>
<dbReference type="Pfam" id="PF00440">
    <property type="entry name" value="TetR_N"/>
    <property type="match status" value="1"/>
</dbReference>
<evidence type="ECO:0000256" key="1">
    <source>
        <dbReference type="ARBA" id="ARBA00022491"/>
    </source>
</evidence>
<sequence>MAFPYVVRVFLRCKVTTPGSVAQRTDQTSAHRQESLVAGRGRPRTLSRDGVLSAAVLRADRTGLDGLTMRALADDLGVEAMSLYHHLPGKAGLLDGLVEHLMTEVDTATAGIGTGEDWRDGVRDRCLAARDVMERHRWGPGLLMSRTAIPPSVFAHFEAVLAAMVGAGFTHHLGHRALHSLGSMVLGFTQELFAPASDSDGAQSEEELAAMAELLPHVTAMVAAELHAADGDVLGWCDSRAEFEFTLDLLLDGLEAHRLRGRSAS</sequence>
<evidence type="ECO:0000256" key="2">
    <source>
        <dbReference type="ARBA" id="ARBA00023015"/>
    </source>
</evidence>
<evidence type="ECO:0000313" key="8">
    <source>
        <dbReference type="EMBL" id="PKH37188.1"/>
    </source>
</evidence>
<dbReference type="PROSITE" id="PS50977">
    <property type="entry name" value="HTH_TETR_2"/>
    <property type="match status" value="1"/>
</dbReference>
<dbReference type="InterPro" id="IPR001647">
    <property type="entry name" value="HTH_TetR"/>
</dbReference>
<feature type="region of interest" description="Disordered" evidence="6">
    <location>
        <begin position="22"/>
        <end position="44"/>
    </location>
</feature>
<dbReference type="SUPFAM" id="SSF48498">
    <property type="entry name" value="Tetracyclin repressor-like, C-terminal domain"/>
    <property type="match status" value="1"/>
</dbReference>
<evidence type="ECO:0000256" key="5">
    <source>
        <dbReference type="PROSITE-ProRule" id="PRU00335"/>
    </source>
</evidence>
<dbReference type="InterPro" id="IPR004111">
    <property type="entry name" value="Repressor_TetR_C"/>
</dbReference>
<keyword evidence="1" id="KW-0678">Repressor</keyword>
<proteinExistence type="predicted"/>
<dbReference type="PANTHER" id="PTHR30055">
    <property type="entry name" value="HTH-TYPE TRANSCRIPTIONAL REGULATOR RUTR"/>
    <property type="match status" value="1"/>
</dbReference>
<dbReference type="EMBL" id="PJBV01000035">
    <property type="protein sequence ID" value="PKH37188.1"/>
    <property type="molecule type" value="Genomic_DNA"/>
</dbReference>
<reference evidence="8 9" key="1">
    <citation type="submission" date="2017-12" db="EMBL/GenBank/DDBJ databases">
        <title>Pharmacopeia of the Arctic Ocean.</title>
        <authorList>
            <person name="Collins E."/>
            <person name="Ducluzeau A.-L."/>
        </authorList>
    </citation>
    <scope>NUCLEOTIDE SEQUENCE [LARGE SCALE GENOMIC DNA]</scope>
    <source>
        <strain evidence="8 9">DSM 23325</strain>
    </source>
</reference>
<dbReference type="Gene3D" id="1.10.357.10">
    <property type="entry name" value="Tetracycline Repressor, domain 2"/>
    <property type="match status" value="1"/>
</dbReference>
<dbReference type="Proteomes" id="UP000233565">
    <property type="component" value="Unassembled WGS sequence"/>
</dbReference>
<dbReference type="SUPFAM" id="SSF46689">
    <property type="entry name" value="Homeodomain-like"/>
    <property type="match status" value="1"/>
</dbReference>
<evidence type="ECO:0000256" key="3">
    <source>
        <dbReference type="ARBA" id="ARBA00023125"/>
    </source>
</evidence>
<accession>A0ABX4QRB3</accession>
<evidence type="ECO:0000256" key="4">
    <source>
        <dbReference type="ARBA" id="ARBA00023163"/>
    </source>
</evidence>
<name>A0ABX4QRB3_9ACTN</name>
<dbReference type="InterPro" id="IPR009057">
    <property type="entry name" value="Homeodomain-like_sf"/>
</dbReference>
<evidence type="ECO:0000256" key="6">
    <source>
        <dbReference type="SAM" id="MobiDB-lite"/>
    </source>
</evidence>
<dbReference type="Pfam" id="PF02909">
    <property type="entry name" value="TetR_C_1"/>
    <property type="match status" value="1"/>
</dbReference>
<keyword evidence="3 5" id="KW-0238">DNA-binding</keyword>
<feature type="DNA-binding region" description="H-T-H motif" evidence="5">
    <location>
        <begin position="68"/>
        <end position="87"/>
    </location>
</feature>
<keyword evidence="4" id="KW-0804">Transcription</keyword>
<dbReference type="Gene3D" id="1.10.10.60">
    <property type="entry name" value="Homeodomain-like"/>
    <property type="match status" value="1"/>
</dbReference>
<keyword evidence="2" id="KW-0805">Transcription regulation</keyword>
<dbReference type="InterPro" id="IPR050109">
    <property type="entry name" value="HTH-type_TetR-like_transc_reg"/>
</dbReference>
<dbReference type="PRINTS" id="PR00400">
    <property type="entry name" value="TETREPRESSOR"/>
</dbReference>
<evidence type="ECO:0000259" key="7">
    <source>
        <dbReference type="PROSITE" id="PS50977"/>
    </source>
</evidence>
<comment type="caution">
    <text evidence="8">The sequence shown here is derived from an EMBL/GenBank/DDBJ whole genome shotgun (WGS) entry which is preliminary data.</text>
</comment>
<evidence type="ECO:0000313" key="9">
    <source>
        <dbReference type="Proteomes" id="UP000233565"/>
    </source>
</evidence>
<gene>
    <name evidence="8" type="ORF">CXG46_16985</name>
</gene>
<dbReference type="PANTHER" id="PTHR30055:SF151">
    <property type="entry name" value="TRANSCRIPTIONAL REGULATORY PROTEIN"/>
    <property type="match status" value="1"/>
</dbReference>
<keyword evidence="9" id="KW-1185">Reference proteome</keyword>
<feature type="domain" description="HTH tetR-type" evidence="7">
    <location>
        <begin position="45"/>
        <end position="105"/>
    </location>
</feature>
<protein>
    <submittedName>
        <fullName evidence="8">TetR family transcriptional regulator</fullName>
    </submittedName>
</protein>
<dbReference type="InterPro" id="IPR003012">
    <property type="entry name" value="Tet_transcr_reg_TetR"/>
</dbReference>
<organism evidence="8 9">
    <name type="scientific">Nocardioides alpinus</name>
    <dbReference type="NCBI Taxonomy" id="748909"/>
    <lineage>
        <taxon>Bacteria</taxon>
        <taxon>Bacillati</taxon>
        <taxon>Actinomycetota</taxon>
        <taxon>Actinomycetes</taxon>
        <taxon>Propionibacteriales</taxon>
        <taxon>Nocardioidaceae</taxon>
        <taxon>Nocardioides</taxon>
    </lineage>
</organism>